<dbReference type="EMBL" id="JBHTMO010000001">
    <property type="protein sequence ID" value="MFD1392046.1"/>
    <property type="molecule type" value="Genomic_DNA"/>
</dbReference>
<keyword evidence="2" id="KW-1185">Reference proteome</keyword>
<organism evidence="1 2">
    <name type="scientific">Lacticaseibacillus jixianensis</name>
    <dbReference type="NCBI Taxonomy" id="2486012"/>
    <lineage>
        <taxon>Bacteria</taxon>
        <taxon>Bacillati</taxon>
        <taxon>Bacillota</taxon>
        <taxon>Bacilli</taxon>
        <taxon>Lactobacillales</taxon>
        <taxon>Lactobacillaceae</taxon>
        <taxon>Lacticaseibacillus</taxon>
    </lineage>
</organism>
<protein>
    <recommendedName>
        <fullName evidence="3">CHAD domain-containing protein</fullName>
    </recommendedName>
</protein>
<dbReference type="RefSeq" id="WP_125584503.1">
    <property type="nucleotide sequence ID" value="NZ_JBHTMO010000001.1"/>
</dbReference>
<comment type="caution">
    <text evidence="1">The sequence shown here is derived from an EMBL/GenBank/DDBJ whole genome shotgun (WGS) entry which is preliminary data.</text>
</comment>
<accession>A0ABW4B577</accession>
<name>A0ABW4B577_9LACO</name>
<evidence type="ECO:0000313" key="2">
    <source>
        <dbReference type="Proteomes" id="UP001597249"/>
    </source>
</evidence>
<gene>
    <name evidence="1" type="ORF">ACFQ3L_00385</name>
</gene>
<evidence type="ECO:0000313" key="1">
    <source>
        <dbReference type="EMBL" id="MFD1392046.1"/>
    </source>
</evidence>
<dbReference type="Proteomes" id="UP001597249">
    <property type="component" value="Unassembled WGS sequence"/>
</dbReference>
<proteinExistence type="predicted"/>
<evidence type="ECO:0008006" key="3">
    <source>
        <dbReference type="Google" id="ProtNLM"/>
    </source>
</evidence>
<sequence length="116" mass="12372">MSLSAAELQALKIFAATIKNCQRMQPKFAAGTAQASLLTNRIRALRVITALVGQNEARFDAATLAAAVAPIDSIIHKTTTARAKYAPGTAMYRRLTPMITAMTLGQQALRAQLAAE</sequence>
<reference evidence="2" key="1">
    <citation type="journal article" date="2019" name="Int. J. Syst. Evol. Microbiol.">
        <title>The Global Catalogue of Microorganisms (GCM) 10K type strain sequencing project: providing services to taxonomists for standard genome sequencing and annotation.</title>
        <authorList>
            <consortium name="The Broad Institute Genomics Platform"/>
            <consortium name="The Broad Institute Genome Sequencing Center for Infectious Disease"/>
            <person name="Wu L."/>
            <person name="Ma J."/>
        </authorList>
    </citation>
    <scope>NUCLEOTIDE SEQUENCE [LARGE SCALE GENOMIC DNA]</scope>
    <source>
        <strain evidence="2">CCM 8911</strain>
    </source>
</reference>